<dbReference type="EMBL" id="KY290955">
    <property type="protein sequence ID" value="APU01605.1"/>
    <property type="molecule type" value="Genomic_DNA"/>
</dbReference>
<sequence>MYLYNNMKRDELIRLINDISPALADKIEHIIESDIEAAMDSWGDQEAFEISCHIASIETMEYLCNDPEWIRDGDKNLYYINGIFKPYHPDNHNISISKFNETNSWHVEICCGTVGQDGWKGYLKGCLEDVMSETVGIAKDLLKEGKYLKWNG</sequence>
<evidence type="ECO:0000313" key="2">
    <source>
        <dbReference type="Proteomes" id="UP000225215"/>
    </source>
</evidence>
<reference evidence="1 2" key="1">
    <citation type="journal article" date="2017" name="Sci. Rep.">
        <title>Characterization and diversity of phages infecting Aeromonas salmonicida subsp. salmonicida.</title>
        <authorList>
            <person name="Vincent A.T."/>
            <person name="Paquet V.E."/>
            <person name="Bernatchez A."/>
            <person name="Tremblay D.M."/>
            <person name="Moineau S."/>
            <person name="Charette S.J."/>
        </authorList>
    </citation>
    <scope>NUCLEOTIDE SEQUENCE [LARGE SCALE GENOMIC DNA]</scope>
</reference>
<proteinExistence type="predicted"/>
<protein>
    <submittedName>
        <fullName evidence="1">Uncharacterized protein</fullName>
    </submittedName>
</protein>
<dbReference type="Proteomes" id="UP000225215">
    <property type="component" value="Segment"/>
</dbReference>
<name>A0A219YCC5_9CAUD</name>
<accession>A0A219YCC5</accession>
<organism evidence="1 2">
    <name type="scientific">Aeromonas phage 65.2</name>
    <dbReference type="NCBI Taxonomy" id="1932896"/>
    <lineage>
        <taxon>Viruses</taxon>
        <taxon>Duplodnaviria</taxon>
        <taxon>Heunggongvirae</taxon>
        <taxon>Uroviricota</taxon>
        <taxon>Caudoviricetes</taxon>
        <taxon>Pantevenvirales</taxon>
        <taxon>Straboviridae</taxon>
        <taxon>Emmerichvirinae</taxon>
        <taxon>Ishigurovirus</taxon>
        <taxon>Ishigurovirus osborne</taxon>
    </lineage>
</organism>
<evidence type="ECO:0000313" key="1">
    <source>
        <dbReference type="EMBL" id="APU01605.1"/>
    </source>
</evidence>